<accession>A0A2P4YXA2</accession>
<reference evidence="2 3" key="1">
    <citation type="submission" date="2014-04" db="EMBL/GenBank/DDBJ databases">
        <title>Comparative Genomics of Cryptosporidium Species.</title>
        <authorList>
            <person name="Silva J.C."/>
            <person name="Su Q."/>
            <person name="Chalmers R."/>
            <person name="Chibucos M.C."/>
            <person name="Elwin K."/>
            <person name="Godinez A."/>
            <person name="Guo F."/>
            <person name="Huynh K."/>
            <person name="Orvis J."/>
            <person name="Ott S."/>
            <person name="Sadzewicz L."/>
            <person name="Sengamalay N."/>
            <person name="Shetty A."/>
            <person name="Sun M."/>
            <person name="Tallon L."/>
            <person name="Xiao L."/>
            <person name="Zhang H."/>
            <person name="Fraser C.M."/>
            <person name="Zhu G."/>
            <person name="Kissinger J."/>
            <person name="Widmer G."/>
        </authorList>
    </citation>
    <scope>NUCLEOTIDE SEQUENCE [LARGE SCALE GENOMIC DNA]</scope>
    <source>
        <strain evidence="2 3">UKMEL1</strain>
    </source>
</reference>
<feature type="chain" id="PRO_5015144668" description="Integral membrane protein" evidence="1">
    <location>
        <begin position="23"/>
        <end position="182"/>
    </location>
</feature>
<sequence>MTKLKLAYLYLLFLLIFTDADAFNPIANIIMSSIGFFNPLLRISKSFYSMEKNSNSGIRYNHIKHLEYKHLQSASNTEVGSSISHAGTRKLKKKLFFFCEETTNTSFNITDNNEILNNTNQKQILNLIQNFTNKTNMFEDLTPSPNRSDTLRLINMSNSILNADEKIQNNTINLKADTNKFK</sequence>
<dbReference type="OrthoDB" id="343180at2759"/>
<evidence type="ECO:0000256" key="1">
    <source>
        <dbReference type="SAM" id="SignalP"/>
    </source>
</evidence>
<proteinExistence type="predicted"/>
<feature type="signal peptide" evidence="1">
    <location>
        <begin position="1"/>
        <end position="22"/>
    </location>
</feature>
<evidence type="ECO:0000313" key="2">
    <source>
        <dbReference type="EMBL" id="POM82433.1"/>
    </source>
</evidence>
<protein>
    <recommendedName>
        <fullName evidence="4">Integral membrane protein</fullName>
    </recommendedName>
</protein>
<evidence type="ECO:0000313" key="3">
    <source>
        <dbReference type="Proteomes" id="UP000236928"/>
    </source>
</evidence>
<dbReference type="AlphaFoldDB" id="A0A2P4YXA2"/>
<name>A0A2P4YXA2_9CRYT</name>
<dbReference type="EMBL" id="JIBK01000003">
    <property type="protein sequence ID" value="POM82433.1"/>
    <property type="molecule type" value="Genomic_DNA"/>
</dbReference>
<comment type="caution">
    <text evidence="2">The sequence shown here is derived from an EMBL/GenBank/DDBJ whole genome shotgun (WGS) entry which is preliminary data.</text>
</comment>
<keyword evidence="1" id="KW-0732">Signal</keyword>
<keyword evidence="3" id="KW-1185">Reference proteome</keyword>
<gene>
    <name evidence="2" type="ORF">CmeUKMEL1_02370</name>
</gene>
<dbReference type="Proteomes" id="UP000236928">
    <property type="component" value="Unassembled WGS sequence"/>
</dbReference>
<evidence type="ECO:0008006" key="4">
    <source>
        <dbReference type="Google" id="ProtNLM"/>
    </source>
</evidence>
<organism evidence="2 3">
    <name type="scientific">Cryptosporidium meleagridis</name>
    <dbReference type="NCBI Taxonomy" id="93969"/>
    <lineage>
        <taxon>Eukaryota</taxon>
        <taxon>Sar</taxon>
        <taxon>Alveolata</taxon>
        <taxon>Apicomplexa</taxon>
        <taxon>Conoidasida</taxon>
        <taxon>Coccidia</taxon>
        <taxon>Eucoccidiorida</taxon>
        <taxon>Eimeriorina</taxon>
        <taxon>Cryptosporidiidae</taxon>
        <taxon>Cryptosporidium</taxon>
    </lineage>
</organism>
<dbReference type="VEuPathDB" id="CryptoDB:CmeUKMEL1_02370"/>